<dbReference type="InterPro" id="IPR037684">
    <property type="entry name" value="GBP_C"/>
</dbReference>
<reference evidence="9" key="1">
    <citation type="submission" date="2022-03" db="EMBL/GenBank/DDBJ databases">
        <authorList>
            <person name="Alioto T."/>
            <person name="Alioto T."/>
            <person name="Gomez Garrido J."/>
        </authorList>
    </citation>
    <scope>NUCLEOTIDE SEQUENCE</scope>
</reference>
<keyword evidence="4" id="KW-0391">Immunity</keyword>
<evidence type="ECO:0000256" key="2">
    <source>
        <dbReference type="ARBA" id="ARBA00022741"/>
    </source>
</evidence>
<gene>
    <name evidence="9" type="ORF">PECUL_23A003216</name>
</gene>
<dbReference type="InterPro" id="IPR015894">
    <property type="entry name" value="Guanylate-bd_N"/>
</dbReference>
<accession>A0AAD1T718</accession>
<evidence type="ECO:0000259" key="8">
    <source>
        <dbReference type="PROSITE" id="PS51715"/>
    </source>
</evidence>
<keyword evidence="5" id="KW-0342">GTP-binding</keyword>
<feature type="coiled-coil region" evidence="7">
    <location>
        <begin position="399"/>
        <end position="465"/>
    </location>
</feature>
<keyword evidence="3" id="KW-0378">Hydrolase</keyword>
<dbReference type="Pfam" id="PF02263">
    <property type="entry name" value="GBP"/>
    <property type="match status" value="1"/>
</dbReference>
<dbReference type="AlphaFoldDB" id="A0AAD1T718"/>
<sequence>MWEKVEKTVVGATRGYQCLRDTRKKGTHWQRQGSSKNDNWIFSLAVLLSSTLVYNSVGTIDQESMEKLHCVTELTEFIKLKSAPTKVEDDESSEFKRYFPNFIWCVRDFCLKLEKENKEITQDEYLQNALKLKKGYSKSVSEYNCPRECITHFFHSHKCFVFPHPASTTNLHCLEDLTEAQLEEAFVEQVKKFSAFVYETSKPKTLAGGLTVTGRMLGNLAASYVTSIQSGSIPCLENAVVNLAVIENAAAIQDGVSLYEYEMKQRQNMFPVEQYVFMKFHRECEEKAVEVFLKRSFKDDERKYQLQLMVDVNQRFEHFCRFNEEASEKKCRTIIQGLSINWEQRIQNGDFCKPGGYNEFVIEKQRLVDEYLKINGKGIKAKEILEEFLGENQKIETSILHLDNSLHEKEKEMEKQKIENETVARKLQLEEEKEMQMEKTMNELKKNFEQQALMLKKKLEDERTQMIKENIWLIEQKTKEREMLEKQGFHDKAKMVNKEAQDLQNQNKSPDLSIFVNAIGVLAEAASHVLPGIYGKAALFTAKVLKGLF</sequence>
<dbReference type="Pfam" id="PF02841">
    <property type="entry name" value="GBP_C"/>
    <property type="match status" value="1"/>
</dbReference>
<evidence type="ECO:0000313" key="10">
    <source>
        <dbReference type="Proteomes" id="UP001295444"/>
    </source>
</evidence>
<proteinExistence type="inferred from homology"/>
<evidence type="ECO:0000256" key="6">
    <source>
        <dbReference type="PROSITE-ProRule" id="PRU01052"/>
    </source>
</evidence>
<organism evidence="9 10">
    <name type="scientific">Pelobates cultripes</name>
    <name type="common">Western spadefoot toad</name>
    <dbReference type="NCBI Taxonomy" id="61616"/>
    <lineage>
        <taxon>Eukaryota</taxon>
        <taxon>Metazoa</taxon>
        <taxon>Chordata</taxon>
        <taxon>Craniata</taxon>
        <taxon>Vertebrata</taxon>
        <taxon>Euteleostomi</taxon>
        <taxon>Amphibia</taxon>
        <taxon>Batrachia</taxon>
        <taxon>Anura</taxon>
        <taxon>Pelobatoidea</taxon>
        <taxon>Pelobatidae</taxon>
        <taxon>Pelobates</taxon>
    </lineage>
</organism>
<evidence type="ECO:0000256" key="4">
    <source>
        <dbReference type="ARBA" id="ARBA00022859"/>
    </source>
</evidence>
<dbReference type="InterPro" id="IPR036543">
    <property type="entry name" value="Guanylate-bd_C_sf"/>
</dbReference>
<dbReference type="Proteomes" id="UP001295444">
    <property type="component" value="Chromosome 10"/>
</dbReference>
<dbReference type="InterPro" id="IPR003191">
    <property type="entry name" value="Guanylate-bd/ATL_C"/>
</dbReference>
<dbReference type="GO" id="GO:0045087">
    <property type="term" value="P:innate immune response"/>
    <property type="evidence" value="ECO:0007669"/>
    <property type="project" value="UniProtKB-KW"/>
</dbReference>
<dbReference type="SUPFAM" id="SSF52540">
    <property type="entry name" value="P-loop containing nucleoside triphosphate hydrolases"/>
    <property type="match status" value="1"/>
</dbReference>
<keyword evidence="1" id="KW-0399">Innate immunity</keyword>
<keyword evidence="10" id="KW-1185">Reference proteome</keyword>
<name>A0AAD1T718_PELCU</name>
<evidence type="ECO:0000256" key="1">
    <source>
        <dbReference type="ARBA" id="ARBA00022588"/>
    </source>
</evidence>
<dbReference type="GO" id="GO:0005525">
    <property type="term" value="F:GTP binding"/>
    <property type="evidence" value="ECO:0007669"/>
    <property type="project" value="UniProtKB-KW"/>
</dbReference>
<dbReference type="EMBL" id="OW240921">
    <property type="protein sequence ID" value="CAH2318802.1"/>
    <property type="molecule type" value="Genomic_DNA"/>
</dbReference>
<dbReference type="FunFam" id="1.20.1000.10:FF:000001">
    <property type="entry name" value="Guanylate binding protein 1"/>
    <property type="match status" value="1"/>
</dbReference>
<evidence type="ECO:0000256" key="5">
    <source>
        <dbReference type="ARBA" id="ARBA00023134"/>
    </source>
</evidence>
<feature type="domain" description="GB1/RHD3-type G" evidence="8">
    <location>
        <begin position="1"/>
        <end position="202"/>
    </location>
</feature>
<evidence type="ECO:0000313" key="9">
    <source>
        <dbReference type="EMBL" id="CAH2318802.1"/>
    </source>
</evidence>
<dbReference type="CDD" id="cd16269">
    <property type="entry name" value="GBP_C"/>
    <property type="match status" value="1"/>
</dbReference>
<dbReference type="SUPFAM" id="SSF48340">
    <property type="entry name" value="Interferon-induced guanylate-binding protein 1 (GBP1), C-terminal domain"/>
    <property type="match status" value="1"/>
</dbReference>
<dbReference type="PROSITE" id="PS51715">
    <property type="entry name" value="G_GB1_RHD3"/>
    <property type="match status" value="1"/>
</dbReference>
<dbReference type="GO" id="GO:0003924">
    <property type="term" value="F:GTPase activity"/>
    <property type="evidence" value="ECO:0007669"/>
    <property type="project" value="InterPro"/>
</dbReference>
<dbReference type="PANTHER" id="PTHR10751">
    <property type="entry name" value="GUANYLATE BINDING PROTEIN"/>
    <property type="match status" value="1"/>
</dbReference>
<dbReference type="Gene3D" id="3.40.50.300">
    <property type="entry name" value="P-loop containing nucleotide triphosphate hydrolases"/>
    <property type="match status" value="1"/>
</dbReference>
<dbReference type="Gene3D" id="1.20.1000.10">
    <property type="entry name" value="Guanylate-binding protein, C-terminal domain"/>
    <property type="match status" value="1"/>
</dbReference>
<keyword evidence="7" id="KW-0175">Coiled coil</keyword>
<evidence type="ECO:0000256" key="3">
    <source>
        <dbReference type="ARBA" id="ARBA00022801"/>
    </source>
</evidence>
<evidence type="ECO:0000256" key="7">
    <source>
        <dbReference type="SAM" id="Coils"/>
    </source>
</evidence>
<comment type="similarity">
    <text evidence="6">Belongs to the TRAFAC class dynamin-like GTPase superfamily. GB1/RHD3 GTPase family.</text>
</comment>
<dbReference type="InterPro" id="IPR030386">
    <property type="entry name" value="G_GB1_RHD3_dom"/>
</dbReference>
<keyword evidence="2" id="KW-0547">Nucleotide-binding</keyword>
<protein>
    <submittedName>
        <fullName evidence="9">Guanylate binding 5 isoform X1</fullName>
    </submittedName>
</protein>
<dbReference type="InterPro" id="IPR027417">
    <property type="entry name" value="P-loop_NTPase"/>
</dbReference>